<dbReference type="AlphaFoldDB" id="A0A1G1VZQ7"/>
<keyword evidence="1" id="KW-0472">Membrane</keyword>
<comment type="caution">
    <text evidence="2">The sequence shown here is derived from an EMBL/GenBank/DDBJ whole genome shotgun (WGS) entry which is preliminary data.</text>
</comment>
<feature type="transmembrane region" description="Helical" evidence="1">
    <location>
        <begin position="12"/>
        <end position="30"/>
    </location>
</feature>
<sequence length="104" mass="11446">MDFAGWLDNIRFDLFEPILIALTAIVWVLAEYRIVKGGMQEYGDIAEGGKGQQLSKREAFIETLKTYAVGMIAVAFLAAIFAVMLSQLEEFTTIVADALEAAKP</sequence>
<evidence type="ECO:0000256" key="1">
    <source>
        <dbReference type="SAM" id="Phobius"/>
    </source>
</evidence>
<protein>
    <submittedName>
        <fullName evidence="2">Uncharacterized protein</fullName>
    </submittedName>
</protein>
<accession>A0A1G1VZQ7</accession>
<evidence type="ECO:0000313" key="2">
    <source>
        <dbReference type="EMBL" id="OGY20889.1"/>
    </source>
</evidence>
<feature type="transmembrane region" description="Helical" evidence="1">
    <location>
        <begin position="66"/>
        <end position="85"/>
    </location>
</feature>
<evidence type="ECO:0000313" key="3">
    <source>
        <dbReference type="Proteomes" id="UP000176723"/>
    </source>
</evidence>
<keyword evidence="1" id="KW-0812">Transmembrane</keyword>
<organism evidence="2 3">
    <name type="scientific">Candidatus Chisholmbacteria bacterium RIFCSPLOWO2_01_FULL_49_14</name>
    <dbReference type="NCBI Taxonomy" id="1797593"/>
    <lineage>
        <taxon>Bacteria</taxon>
        <taxon>Candidatus Chisholmiibacteriota</taxon>
    </lineage>
</organism>
<proteinExistence type="predicted"/>
<gene>
    <name evidence="2" type="ORF">A3A65_02830</name>
</gene>
<dbReference type="EMBL" id="MHCL01000020">
    <property type="protein sequence ID" value="OGY20889.1"/>
    <property type="molecule type" value="Genomic_DNA"/>
</dbReference>
<reference evidence="2 3" key="1">
    <citation type="journal article" date="2016" name="Nat. Commun.">
        <title>Thousands of microbial genomes shed light on interconnected biogeochemical processes in an aquifer system.</title>
        <authorList>
            <person name="Anantharaman K."/>
            <person name="Brown C.T."/>
            <person name="Hug L.A."/>
            <person name="Sharon I."/>
            <person name="Castelle C.J."/>
            <person name="Probst A.J."/>
            <person name="Thomas B.C."/>
            <person name="Singh A."/>
            <person name="Wilkins M.J."/>
            <person name="Karaoz U."/>
            <person name="Brodie E.L."/>
            <person name="Williams K.H."/>
            <person name="Hubbard S.S."/>
            <person name="Banfield J.F."/>
        </authorList>
    </citation>
    <scope>NUCLEOTIDE SEQUENCE [LARGE SCALE GENOMIC DNA]</scope>
</reference>
<keyword evidence="1" id="KW-1133">Transmembrane helix</keyword>
<name>A0A1G1VZQ7_9BACT</name>
<dbReference type="Proteomes" id="UP000176723">
    <property type="component" value="Unassembled WGS sequence"/>
</dbReference>